<dbReference type="PROSITE" id="PS50893">
    <property type="entry name" value="ABC_TRANSPORTER_2"/>
    <property type="match status" value="1"/>
</dbReference>
<feature type="transmembrane region" description="Helical" evidence="9">
    <location>
        <begin position="129"/>
        <end position="150"/>
    </location>
</feature>
<evidence type="ECO:0000256" key="2">
    <source>
        <dbReference type="ARBA" id="ARBA00022448"/>
    </source>
</evidence>
<dbReference type="InterPro" id="IPR011527">
    <property type="entry name" value="ABC1_TM_dom"/>
</dbReference>
<evidence type="ECO:0000256" key="5">
    <source>
        <dbReference type="ARBA" id="ARBA00022741"/>
    </source>
</evidence>
<name>A0A644WDZ1_9ZZZZ</name>
<feature type="transmembrane region" description="Helical" evidence="9">
    <location>
        <begin position="248"/>
        <end position="266"/>
    </location>
</feature>
<feature type="transmembrane region" description="Helical" evidence="9">
    <location>
        <begin position="156"/>
        <end position="174"/>
    </location>
</feature>
<keyword evidence="6 12" id="KW-0067">ATP-binding</keyword>
<dbReference type="SUPFAM" id="SSF52540">
    <property type="entry name" value="P-loop containing nucleoside triphosphate hydrolases"/>
    <property type="match status" value="1"/>
</dbReference>
<dbReference type="Pfam" id="PF00664">
    <property type="entry name" value="ABC_membrane"/>
    <property type="match status" value="1"/>
</dbReference>
<accession>A0A644WDZ1</accession>
<keyword evidence="5" id="KW-0547">Nucleotide-binding</keyword>
<dbReference type="PANTHER" id="PTHR43394">
    <property type="entry name" value="ATP-DEPENDENT PERMEASE MDL1, MITOCHONDRIAL"/>
    <property type="match status" value="1"/>
</dbReference>
<reference evidence="12" key="1">
    <citation type="submission" date="2019-08" db="EMBL/GenBank/DDBJ databases">
        <authorList>
            <person name="Kucharzyk K."/>
            <person name="Murdoch R.W."/>
            <person name="Higgins S."/>
            <person name="Loffler F."/>
        </authorList>
    </citation>
    <scope>NUCLEOTIDE SEQUENCE</scope>
</reference>
<evidence type="ECO:0000256" key="8">
    <source>
        <dbReference type="ARBA" id="ARBA00023136"/>
    </source>
</evidence>
<dbReference type="Gene3D" id="3.40.50.300">
    <property type="entry name" value="P-loop containing nucleotide triphosphate hydrolases"/>
    <property type="match status" value="1"/>
</dbReference>
<dbReference type="PROSITE" id="PS00211">
    <property type="entry name" value="ABC_TRANSPORTER_1"/>
    <property type="match status" value="1"/>
</dbReference>
<evidence type="ECO:0000256" key="4">
    <source>
        <dbReference type="ARBA" id="ARBA00022692"/>
    </source>
</evidence>
<evidence type="ECO:0000256" key="9">
    <source>
        <dbReference type="SAM" id="Phobius"/>
    </source>
</evidence>
<dbReference type="InterPro" id="IPR039421">
    <property type="entry name" value="Type_1_exporter"/>
</dbReference>
<evidence type="ECO:0000259" key="10">
    <source>
        <dbReference type="PROSITE" id="PS50893"/>
    </source>
</evidence>
<keyword evidence="2" id="KW-0813">Transport</keyword>
<dbReference type="PROSITE" id="PS50929">
    <property type="entry name" value="ABC_TM1F"/>
    <property type="match status" value="1"/>
</dbReference>
<dbReference type="GO" id="GO:0016887">
    <property type="term" value="F:ATP hydrolysis activity"/>
    <property type="evidence" value="ECO:0007669"/>
    <property type="project" value="InterPro"/>
</dbReference>
<keyword evidence="8 9" id="KW-0472">Membrane</keyword>
<feature type="transmembrane region" description="Helical" evidence="9">
    <location>
        <begin position="54"/>
        <end position="76"/>
    </location>
</feature>
<dbReference type="Gene3D" id="1.20.1560.10">
    <property type="entry name" value="ABC transporter type 1, transmembrane domain"/>
    <property type="match status" value="1"/>
</dbReference>
<sequence>MDNLRWIFGYLKNYKYKYIFALLLVLFTCAINMVNPFISGKIVDKVLGENETNLLLPLITVMISIVVFKGIIAYIYQMILEKISQDILFKIRKDLYDKLMELDINFYSKVKTGDLMARMTGDTDAIRHFVAWVVYNIISSITTFCFAIISMMYVNATLTIFMLLISPLIGLLTYKMSKEISPTFHNIREAYSKLNSIVQENISGNRVVRAFGREKFEIDKFNVENKNYKERNLDTIKVTRKYIPKLEFLSNSLSVVMILVGGILVATNKITFGELIIFNSLLWALNNPMRMCGYLINDTQRFIASSEKIIELLKTESSIKNNEETINLRKFKGNIRFENVSLDIDGRRVINNVCFEANAGQTIGLVGHTGSGKSLIINLLSRFYDATEGEIYIDGINIKDIELDTLRGNIATAMQDIFLFSDTVKDNIAFSNPKASFSEIKKISKKAQAHNFIKNLEDGYETIIGERGVGLSGGQRQRVSLARAMMKDASIFVLDDVTSAVDMETEKKIQYELKNMEEKKTTFIIAHRISSLKQADLILVLDNGEIVERGTHDELIREHGYYSNIFYTQYGNLNLKVEGV</sequence>
<comment type="subcellular location">
    <subcellularLocation>
        <location evidence="1">Cell membrane</location>
        <topology evidence="1">Multi-pass membrane protein</topology>
    </subcellularLocation>
</comment>
<comment type="caution">
    <text evidence="12">The sequence shown here is derived from an EMBL/GenBank/DDBJ whole genome shotgun (WGS) entry which is preliminary data.</text>
</comment>
<proteinExistence type="predicted"/>
<feature type="domain" description="ABC transmembrane type-1" evidence="11">
    <location>
        <begin position="19"/>
        <end position="301"/>
    </location>
</feature>
<dbReference type="CDD" id="cd18542">
    <property type="entry name" value="ABC_6TM_YknU_like"/>
    <property type="match status" value="1"/>
</dbReference>
<dbReference type="EMBL" id="VSSQ01000823">
    <property type="protein sequence ID" value="MPM01799.1"/>
    <property type="molecule type" value="Genomic_DNA"/>
</dbReference>
<keyword evidence="4 9" id="KW-0812">Transmembrane</keyword>
<dbReference type="InterPro" id="IPR027417">
    <property type="entry name" value="P-loop_NTPase"/>
</dbReference>
<feature type="domain" description="ABC transporter" evidence="10">
    <location>
        <begin position="335"/>
        <end position="568"/>
    </location>
</feature>
<evidence type="ECO:0000256" key="3">
    <source>
        <dbReference type="ARBA" id="ARBA00022475"/>
    </source>
</evidence>
<dbReference type="InterPro" id="IPR036640">
    <property type="entry name" value="ABC1_TM_sf"/>
</dbReference>
<dbReference type="Pfam" id="PF00005">
    <property type="entry name" value="ABC_tran"/>
    <property type="match status" value="1"/>
</dbReference>
<dbReference type="SUPFAM" id="SSF90123">
    <property type="entry name" value="ABC transporter transmembrane region"/>
    <property type="match status" value="1"/>
</dbReference>
<dbReference type="SMART" id="SM00382">
    <property type="entry name" value="AAA"/>
    <property type="match status" value="1"/>
</dbReference>
<dbReference type="FunFam" id="3.40.50.300:FF:000221">
    <property type="entry name" value="Multidrug ABC transporter ATP-binding protein"/>
    <property type="match status" value="1"/>
</dbReference>
<dbReference type="PANTHER" id="PTHR43394:SF1">
    <property type="entry name" value="ATP-BINDING CASSETTE SUB-FAMILY B MEMBER 10, MITOCHONDRIAL"/>
    <property type="match status" value="1"/>
</dbReference>
<evidence type="ECO:0000259" key="11">
    <source>
        <dbReference type="PROSITE" id="PS50929"/>
    </source>
</evidence>
<evidence type="ECO:0000256" key="6">
    <source>
        <dbReference type="ARBA" id="ARBA00022840"/>
    </source>
</evidence>
<gene>
    <name evidence="12" type="ORF">SDC9_48039</name>
</gene>
<evidence type="ECO:0000313" key="12">
    <source>
        <dbReference type="EMBL" id="MPM01799.1"/>
    </source>
</evidence>
<dbReference type="AlphaFoldDB" id="A0A644WDZ1"/>
<keyword evidence="3" id="KW-1003">Cell membrane</keyword>
<dbReference type="GO" id="GO:0005886">
    <property type="term" value="C:plasma membrane"/>
    <property type="evidence" value="ECO:0007669"/>
    <property type="project" value="UniProtKB-SubCell"/>
</dbReference>
<dbReference type="InterPro" id="IPR003593">
    <property type="entry name" value="AAA+_ATPase"/>
</dbReference>
<organism evidence="12">
    <name type="scientific">bioreactor metagenome</name>
    <dbReference type="NCBI Taxonomy" id="1076179"/>
    <lineage>
        <taxon>unclassified sequences</taxon>
        <taxon>metagenomes</taxon>
        <taxon>ecological metagenomes</taxon>
    </lineage>
</organism>
<keyword evidence="7 9" id="KW-1133">Transmembrane helix</keyword>
<feature type="transmembrane region" description="Helical" evidence="9">
    <location>
        <begin position="16"/>
        <end position="34"/>
    </location>
</feature>
<dbReference type="InterPro" id="IPR003439">
    <property type="entry name" value="ABC_transporter-like_ATP-bd"/>
</dbReference>
<dbReference type="GO" id="GO:0015421">
    <property type="term" value="F:ABC-type oligopeptide transporter activity"/>
    <property type="evidence" value="ECO:0007669"/>
    <property type="project" value="TreeGrafter"/>
</dbReference>
<evidence type="ECO:0000256" key="7">
    <source>
        <dbReference type="ARBA" id="ARBA00022989"/>
    </source>
</evidence>
<dbReference type="GO" id="GO:0005524">
    <property type="term" value="F:ATP binding"/>
    <property type="evidence" value="ECO:0007669"/>
    <property type="project" value="UniProtKB-KW"/>
</dbReference>
<protein>
    <submittedName>
        <fullName evidence="12">Putative ABC transporter ATP-binding protein</fullName>
    </submittedName>
</protein>
<dbReference type="InterPro" id="IPR017871">
    <property type="entry name" value="ABC_transporter-like_CS"/>
</dbReference>
<evidence type="ECO:0000256" key="1">
    <source>
        <dbReference type="ARBA" id="ARBA00004651"/>
    </source>
</evidence>